<evidence type="ECO:0000313" key="5">
    <source>
        <dbReference type="Proteomes" id="UP000639403"/>
    </source>
</evidence>
<comment type="similarity">
    <text evidence="1">Belongs to the ThrE exporter (TC 2.A.79) family.</text>
</comment>
<comment type="caution">
    <text evidence="4">The sequence shown here is derived from an EMBL/GenBank/DDBJ whole genome shotgun (WGS) entry which is preliminary data.</text>
</comment>
<feature type="transmembrane region" description="Helical" evidence="2">
    <location>
        <begin position="338"/>
        <end position="358"/>
    </location>
</feature>
<dbReference type="Proteomes" id="UP000639403">
    <property type="component" value="Unassembled WGS sequence"/>
</dbReference>
<keyword evidence="2" id="KW-1133">Transmembrane helix</keyword>
<evidence type="ECO:0000256" key="1">
    <source>
        <dbReference type="ARBA" id="ARBA00034125"/>
    </source>
</evidence>
<protein>
    <recommendedName>
        <fullName evidence="3">Threonine/serine exporter-like N-terminal domain-containing protein</fullName>
    </recommendedName>
</protein>
<dbReference type="InterPro" id="IPR010619">
    <property type="entry name" value="ThrE-like_N"/>
</dbReference>
<feature type="transmembrane region" description="Helical" evidence="2">
    <location>
        <begin position="315"/>
        <end position="332"/>
    </location>
</feature>
<dbReference type="InterPro" id="IPR051361">
    <property type="entry name" value="ThrE/Ser_Exporter"/>
</dbReference>
<evidence type="ECO:0000256" key="2">
    <source>
        <dbReference type="SAM" id="Phobius"/>
    </source>
</evidence>
<dbReference type="AlphaFoldDB" id="A0A8H7P538"/>
<feature type="transmembrane region" description="Helical" evidence="2">
    <location>
        <begin position="195"/>
        <end position="215"/>
    </location>
</feature>
<feature type="transmembrane region" description="Helical" evidence="2">
    <location>
        <begin position="139"/>
        <end position="156"/>
    </location>
</feature>
<feature type="transmembrane region" description="Helical" evidence="2">
    <location>
        <begin position="365"/>
        <end position="386"/>
    </location>
</feature>
<reference evidence="4" key="2">
    <citation type="journal article" name="Front. Microbiol.">
        <title>Degradative Capacity of Two Strains of Rhodonia placenta: From Phenotype to Genotype.</title>
        <authorList>
            <person name="Kolle M."/>
            <person name="Horta M.A.C."/>
            <person name="Nowrousian M."/>
            <person name="Ohm R.A."/>
            <person name="Benz J.P."/>
            <person name="Pilgard A."/>
        </authorList>
    </citation>
    <scope>NUCLEOTIDE SEQUENCE</scope>
    <source>
        <strain evidence="4">FPRL280</strain>
    </source>
</reference>
<sequence length="439" mass="47241">MQNRQDFLLVLGKALVKYAAPSHRLESQLLAAARILEVELQTVHLPTTIIASFGNDSDGTSEVHVLCRKSQLALGALHRVHQIYRAVVHDEVSAKEAMRKLDSMLQEPPIYGPRAKLVLSFCLSALICPLAFGGSFVDMWLAGVGAFALCFVQTYVSSKSGTIYANVWDTTVTVGISFAARGLSSIRSQVFCYSAISSSAIIGILPGFLVLCSALELGSKNLVCGSVNLVYALIVTLFISFGLEIGSELFLLFDPHAHTEVTTLAARAASANIVINCYRPPEFPWYLQPFPWWTQFFLVPLFALLCSLANQQPLLSWDLIVMVFISCVGYAANKIASMFIFNHSDIVSAIGAFAIGLLGNIYSRMLGGTAFTVMVPGVLFLVPSGLSQAGGINGQGDNGGIDTGYAMVEVVVGIVVGLFISQALVYILGNRKNAASFTF</sequence>
<name>A0A8H7P538_9APHY</name>
<feature type="transmembrane region" description="Helical" evidence="2">
    <location>
        <begin position="406"/>
        <end position="429"/>
    </location>
</feature>
<feature type="transmembrane region" description="Helical" evidence="2">
    <location>
        <begin position="290"/>
        <end position="308"/>
    </location>
</feature>
<dbReference type="PANTHER" id="PTHR31082:SF4">
    <property type="entry name" value="PHEROMONE-REGULATED MEMBRANE PROTEIN 10"/>
    <property type="match status" value="1"/>
</dbReference>
<accession>A0A8H7P538</accession>
<feature type="transmembrane region" description="Helical" evidence="2">
    <location>
        <begin position="163"/>
        <end position="183"/>
    </location>
</feature>
<feature type="domain" description="Threonine/serine exporter-like N-terminal" evidence="3">
    <location>
        <begin position="6"/>
        <end position="248"/>
    </location>
</feature>
<dbReference type="GO" id="GO:0022857">
    <property type="term" value="F:transmembrane transporter activity"/>
    <property type="evidence" value="ECO:0007669"/>
    <property type="project" value="InterPro"/>
</dbReference>
<gene>
    <name evidence="4" type="ORF">IEO21_03731</name>
</gene>
<proteinExistence type="inferred from homology"/>
<dbReference type="Pfam" id="PF06738">
    <property type="entry name" value="ThrE"/>
    <property type="match status" value="1"/>
</dbReference>
<organism evidence="4 5">
    <name type="scientific">Rhodonia placenta</name>
    <dbReference type="NCBI Taxonomy" id="104341"/>
    <lineage>
        <taxon>Eukaryota</taxon>
        <taxon>Fungi</taxon>
        <taxon>Dikarya</taxon>
        <taxon>Basidiomycota</taxon>
        <taxon>Agaricomycotina</taxon>
        <taxon>Agaricomycetes</taxon>
        <taxon>Polyporales</taxon>
        <taxon>Adustoporiaceae</taxon>
        <taxon>Rhodonia</taxon>
    </lineage>
</organism>
<keyword evidence="2" id="KW-0472">Membrane</keyword>
<dbReference type="EMBL" id="JADOXO010000049">
    <property type="protein sequence ID" value="KAF9816966.1"/>
    <property type="molecule type" value="Genomic_DNA"/>
</dbReference>
<reference evidence="4" key="1">
    <citation type="submission" date="2020-11" db="EMBL/GenBank/DDBJ databases">
        <authorList>
            <person name="Koelle M."/>
            <person name="Horta M.A.C."/>
            <person name="Nowrousian M."/>
            <person name="Ohm R.A."/>
            <person name="Benz P."/>
            <person name="Pilgard A."/>
        </authorList>
    </citation>
    <scope>NUCLEOTIDE SEQUENCE</scope>
    <source>
        <strain evidence="4">FPRL280</strain>
    </source>
</reference>
<evidence type="ECO:0000313" key="4">
    <source>
        <dbReference type="EMBL" id="KAF9816966.1"/>
    </source>
</evidence>
<evidence type="ECO:0000259" key="3">
    <source>
        <dbReference type="Pfam" id="PF06738"/>
    </source>
</evidence>
<keyword evidence="2" id="KW-0812">Transmembrane</keyword>
<dbReference type="PANTHER" id="PTHR31082">
    <property type="entry name" value="PHEROMONE-REGULATED MEMBRANE PROTEIN 10"/>
    <property type="match status" value="1"/>
</dbReference>
<feature type="transmembrane region" description="Helical" evidence="2">
    <location>
        <begin position="222"/>
        <end position="243"/>
    </location>
</feature>